<dbReference type="GO" id="GO:0008483">
    <property type="term" value="F:transaminase activity"/>
    <property type="evidence" value="ECO:0007669"/>
    <property type="project" value="UniProtKB-KW"/>
</dbReference>
<dbReference type="GO" id="GO:0030170">
    <property type="term" value="F:pyridoxal phosphate binding"/>
    <property type="evidence" value="ECO:0007669"/>
    <property type="project" value="InterPro"/>
</dbReference>
<dbReference type="Proteomes" id="UP000237968">
    <property type="component" value="Unassembled WGS sequence"/>
</dbReference>
<organism evidence="2 3">
    <name type="scientific">Enhygromyxa salina</name>
    <dbReference type="NCBI Taxonomy" id="215803"/>
    <lineage>
        <taxon>Bacteria</taxon>
        <taxon>Pseudomonadati</taxon>
        <taxon>Myxococcota</taxon>
        <taxon>Polyangia</taxon>
        <taxon>Nannocystales</taxon>
        <taxon>Nannocystaceae</taxon>
        <taxon>Enhygromyxa</taxon>
    </lineage>
</organism>
<dbReference type="InterPro" id="IPR015421">
    <property type="entry name" value="PyrdxlP-dep_Trfase_major"/>
</dbReference>
<dbReference type="EC" id="2.6.1.84" evidence="2"/>
<sequence length="406" mass="44092">MDSHRDVLATRIADCILGQHESWTRRMFELGRKLRADGGGPVWDLSLGNPSLEPPALWAEAIVETLRDEPVGMHRYMTNSGYLEVREFIARREGARYGLPGLEATDVTMTVGAAGAINVLLKSIVDEGDRVLVPAPFFSEYEHYCANHGATLVPVPTGPAFELDVDAIVAAIREDPGSARILVLNSPNNPTGAIYDAASLDRLAAALAGLDLPRPLWVIEDSPYRDLVHDPSTEVPSMLGRWPNTVLVTSHSKDLGLAGERIGYLVISPEALGRELLHRAVTFCNRTLGFVNAPALMQRVLPKVLDQPGGRVDVRVYADNCAKMAAGLRELGFEQPAPQAGFFLFPRLPVHLREAGEVALTDRLRQQRTLVVPGVAFGVPGHLRLAMCVDPPVVDGALNAFRVVCA</sequence>
<dbReference type="SUPFAM" id="SSF53383">
    <property type="entry name" value="PLP-dependent transferases"/>
    <property type="match status" value="1"/>
</dbReference>
<keyword evidence="2" id="KW-0670">Pyruvate</keyword>
<dbReference type="InterPro" id="IPR015424">
    <property type="entry name" value="PyrdxlP-dep_Trfase"/>
</dbReference>
<keyword evidence="2" id="KW-0032">Aminotransferase</keyword>
<keyword evidence="2" id="KW-0808">Transferase</keyword>
<dbReference type="NCBIfam" id="NF005305">
    <property type="entry name" value="PRK06836.1"/>
    <property type="match status" value="1"/>
</dbReference>
<dbReference type="OrthoDB" id="9804474at2"/>
<dbReference type="InterPro" id="IPR004839">
    <property type="entry name" value="Aminotransferase_I/II_large"/>
</dbReference>
<dbReference type="CDD" id="cd00609">
    <property type="entry name" value="AAT_like"/>
    <property type="match status" value="1"/>
</dbReference>
<dbReference type="EMBL" id="PVNK01000248">
    <property type="protein sequence ID" value="PRP91301.1"/>
    <property type="molecule type" value="Genomic_DNA"/>
</dbReference>
<dbReference type="AlphaFoldDB" id="A0A2S9XF51"/>
<gene>
    <name evidence="2" type="primary">aruH</name>
    <name evidence="2" type="ORF">ENSA5_56500</name>
</gene>
<dbReference type="Gene3D" id="3.40.640.10">
    <property type="entry name" value="Type I PLP-dependent aspartate aminotransferase-like (Major domain)"/>
    <property type="match status" value="1"/>
</dbReference>
<comment type="caution">
    <text evidence="2">The sequence shown here is derived from an EMBL/GenBank/DDBJ whole genome shotgun (WGS) entry which is preliminary data.</text>
</comment>
<proteinExistence type="predicted"/>
<evidence type="ECO:0000259" key="1">
    <source>
        <dbReference type="Pfam" id="PF00155"/>
    </source>
</evidence>
<evidence type="ECO:0000313" key="3">
    <source>
        <dbReference type="Proteomes" id="UP000237968"/>
    </source>
</evidence>
<evidence type="ECO:0000313" key="2">
    <source>
        <dbReference type="EMBL" id="PRP91301.1"/>
    </source>
</evidence>
<feature type="domain" description="Aminotransferase class I/classII large" evidence="1">
    <location>
        <begin position="43"/>
        <end position="400"/>
    </location>
</feature>
<dbReference type="PANTHER" id="PTHR42691:SF1">
    <property type="entry name" value="ASPARTATE AMINOTRANSFERASE YHDR-RELATED"/>
    <property type="match status" value="1"/>
</dbReference>
<keyword evidence="3" id="KW-1185">Reference proteome</keyword>
<dbReference type="RefSeq" id="WP_106394868.1">
    <property type="nucleotide sequence ID" value="NZ_PVNK01000248.1"/>
</dbReference>
<dbReference type="Pfam" id="PF00155">
    <property type="entry name" value="Aminotran_1_2"/>
    <property type="match status" value="1"/>
</dbReference>
<reference evidence="2 3" key="1">
    <citation type="submission" date="2018-03" db="EMBL/GenBank/DDBJ databases">
        <title>Draft Genome Sequences of the Obligatory Marine Myxobacteria Enhygromyxa salina SWB005.</title>
        <authorList>
            <person name="Poehlein A."/>
            <person name="Moghaddam J.A."/>
            <person name="Harms H."/>
            <person name="Alanjari M."/>
            <person name="Koenig G.M."/>
            <person name="Daniel R."/>
            <person name="Schaeberle T.F."/>
        </authorList>
    </citation>
    <scope>NUCLEOTIDE SEQUENCE [LARGE SCALE GENOMIC DNA]</scope>
    <source>
        <strain evidence="2 3">SWB005</strain>
    </source>
</reference>
<accession>A0A2S9XF51</accession>
<dbReference type="PANTHER" id="PTHR42691">
    <property type="entry name" value="ASPARTATE AMINOTRANSFERASE YHDR-RELATED"/>
    <property type="match status" value="1"/>
</dbReference>
<protein>
    <submittedName>
        <fullName evidence="2">Arginine--pyruvate transaminase AruH</fullName>
        <ecNumber evidence="2">2.6.1.84</ecNumber>
    </submittedName>
</protein>
<name>A0A2S9XF51_9BACT</name>